<protein>
    <recommendedName>
        <fullName evidence="4">Myb-like domain-containing protein</fullName>
    </recommendedName>
</protein>
<organism evidence="2 3">
    <name type="scientific">Emiliania huxleyi (strain CCMP1516)</name>
    <dbReference type="NCBI Taxonomy" id="280463"/>
    <lineage>
        <taxon>Eukaryota</taxon>
        <taxon>Haptista</taxon>
        <taxon>Haptophyta</taxon>
        <taxon>Prymnesiophyceae</taxon>
        <taxon>Isochrysidales</taxon>
        <taxon>Noelaerhabdaceae</taxon>
        <taxon>Emiliania</taxon>
    </lineage>
</organism>
<feature type="region of interest" description="Disordered" evidence="1">
    <location>
        <begin position="157"/>
        <end position="331"/>
    </location>
</feature>
<dbReference type="KEGG" id="ehx:EMIHUDRAFT_438294"/>
<name>A0A0D3IK98_EMIH1</name>
<dbReference type="Gene3D" id="1.10.246.220">
    <property type="match status" value="1"/>
</dbReference>
<dbReference type="GeneID" id="17257830"/>
<dbReference type="EnsemblProtists" id="EOD08328">
    <property type="protein sequence ID" value="EOD08328"/>
    <property type="gene ID" value="EMIHUDRAFT_438294"/>
</dbReference>
<keyword evidence="3" id="KW-1185">Reference proteome</keyword>
<dbReference type="Proteomes" id="UP000013827">
    <property type="component" value="Unassembled WGS sequence"/>
</dbReference>
<evidence type="ECO:0000256" key="1">
    <source>
        <dbReference type="SAM" id="MobiDB-lite"/>
    </source>
</evidence>
<feature type="compositionally biased region" description="Low complexity" evidence="1">
    <location>
        <begin position="273"/>
        <end position="302"/>
    </location>
</feature>
<dbReference type="RefSeq" id="XP_005764112.1">
    <property type="nucleotide sequence ID" value="XM_005764055.1"/>
</dbReference>
<evidence type="ECO:0008006" key="4">
    <source>
        <dbReference type="Google" id="ProtNLM"/>
    </source>
</evidence>
<reference evidence="2" key="2">
    <citation type="submission" date="2024-10" db="UniProtKB">
        <authorList>
            <consortium name="EnsemblProtists"/>
        </authorList>
    </citation>
    <scope>IDENTIFICATION</scope>
</reference>
<dbReference type="CDD" id="cd11660">
    <property type="entry name" value="SANT_TRF"/>
    <property type="match status" value="1"/>
</dbReference>
<feature type="compositionally biased region" description="Low complexity" evidence="1">
    <location>
        <begin position="186"/>
        <end position="197"/>
    </location>
</feature>
<dbReference type="HOGENOM" id="CLU_685930_0_0_1"/>
<dbReference type="PaxDb" id="2903-EOD08328"/>
<accession>A0A0D3IK98</accession>
<sequence length="402" mass="42514">MPPKRGAAERGAPSKQPRGGRRDEDEELFGGTGGDSLGIQTGVTDITSQADEVDGWLDALDGLTKGKREAREAFLSVKAHIERARPAVSQLVDKAEAKAREADKWKKQYEKACRRHSDQVAELDAERESHNKLRQANAITKQEHKLLVKQIDKYRDRAEAAEHALSRRQAGSAGGSVAPTAPPTPAASLSERSAAAANKSPLARPSPAVSRKGASASRSDAQPPAPSASLCGGGGGGPQRPKRARSAVHRFEAEPARAAWSSAACGDGGGATSAKASPARSSAKASAAGSARPSPARAAARARQPEPCTWQPAEPGTSAAARPAAAGQRVKWSEGEIATLQRGIELFGDSSWADIHRWGHGTTEDAEQPDVLFAPKRSQVDLKDKARWLEKQAYKQSVHGTR</sequence>
<dbReference type="RefSeq" id="XP_005760757.1">
    <property type="nucleotide sequence ID" value="XM_005760700.1"/>
</dbReference>
<dbReference type="GeneID" id="17254490"/>
<proteinExistence type="predicted"/>
<dbReference type="EnsemblProtists" id="EOD11683">
    <property type="protein sequence ID" value="EOD11683"/>
    <property type="gene ID" value="EMIHUDRAFT_470895"/>
</dbReference>
<evidence type="ECO:0000313" key="3">
    <source>
        <dbReference type="Proteomes" id="UP000013827"/>
    </source>
</evidence>
<reference evidence="3" key="1">
    <citation type="journal article" date="2013" name="Nature">
        <title>Pan genome of the phytoplankton Emiliania underpins its global distribution.</title>
        <authorList>
            <person name="Read B.A."/>
            <person name="Kegel J."/>
            <person name="Klute M.J."/>
            <person name="Kuo A."/>
            <person name="Lefebvre S.C."/>
            <person name="Maumus F."/>
            <person name="Mayer C."/>
            <person name="Miller J."/>
            <person name="Monier A."/>
            <person name="Salamov A."/>
            <person name="Young J."/>
            <person name="Aguilar M."/>
            <person name="Claverie J.M."/>
            <person name="Frickenhaus S."/>
            <person name="Gonzalez K."/>
            <person name="Herman E.K."/>
            <person name="Lin Y.C."/>
            <person name="Napier J."/>
            <person name="Ogata H."/>
            <person name="Sarno A.F."/>
            <person name="Shmutz J."/>
            <person name="Schroeder D."/>
            <person name="de Vargas C."/>
            <person name="Verret F."/>
            <person name="von Dassow P."/>
            <person name="Valentin K."/>
            <person name="Van de Peer Y."/>
            <person name="Wheeler G."/>
            <person name="Dacks J.B."/>
            <person name="Delwiche C.F."/>
            <person name="Dyhrman S.T."/>
            <person name="Glockner G."/>
            <person name="John U."/>
            <person name="Richards T."/>
            <person name="Worden A.Z."/>
            <person name="Zhang X."/>
            <person name="Grigoriev I.V."/>
            <person name="Allen A.E."/>
            <person name="Bidle K."/>
            <person name="Borodovsky M."/>
            <person name="Bowler C."/>
            <person name="Brownlee C."/>
            <person name="Cock J.M."/>
            <person name="Elias M."/>
            <person name="Gladyshev V.N."/>
            <person name="Groth M."/>
            <person name="Guda C."/>
            <person name="Hadaegh A."/>
            <person name="Iglesias-Rodriguez M.D."/>
            <person name="Jenkins J."/>
            <person name="Jones B.M."/>
            <person name="Lawson T."/>
            <person name="Leese F."/>
            <person name="Lindquist E."/>
            <person name="Lobanov A."/>
            <person name="Lomsadze A."/>
            <person name="Malik S.B."/>
            <person name="Marsh M.E."/>
            <person name="Mackinder L."/>
            <person name="Mock T."/>
            <person name="Mueller-Roeber B."/>
            <person name="Pagarete A."/>
            <person name="Parker M."/>
            <person name="Probert I."/>
            <person name="Quesneville H."/>
            <person name="Raines C."/>
            <person name="Rensing S.A."/>
            <person name="Riano-Pachon D.M."/>
            <person name="Richier S."/>
            <person name="Rokitta S."/>
            <person name="Shiraiwa Y."/>
            <person name="Soanes D.M."/>
            <person name="van der Giezen M."/>
            <person name="Wahlund T.M."/>
            <person name="Williams B."/>
            <person name="Wilson W."/>
            <person name="Wolfe G."/>
            <person name="Wurch L.L."/>
        </authorList>
    </citation>
    <scope>NUCLEOTIDE SEQUENCE</scope>
</reference>
<evidence type="ECO:0000313" key="2">
    <source>
        <dbReference type="EnsemblProtists" id="EOD11683"/>
    </source>
</evidence>
<dbReference type="KEGG" id="ehx:EMIHUDRAFT_470895"/>
<feature type="region of interest" description="Disordered" evidence="1">
    <location>
        <begin position="1"/>
        <end position="41"/>
    </location>
</feature>
<dbReference type="AlphaFoldDB" id="A0A0D3IK98"/>